<dbReference type="GO" id="GO:0016787">
    <property type="term" value="F:hydrolase activity"/>
    <property type="evidence" value="ECO:0007669"/>
    <property type="project" value="UniProtKB-KW"/>
</dbReference>
<name>A0A0G2ESU7_9PEZI</name>
<dbReference type="Pfam" id="PF12697">
    <property type="entry name" value="Abhydrolase_6"/>
    <property type="match status" value="1"/>
</dbReference>
<sequence>MMAAKTLLLPLLAIAGLVQASPLAARQSEPWTTLPATPKLPSPISSTKASINNAELWFQKYNEAAGDTPVVFIHGGLGYSAYFGDVISAVSKSHYVIAVDRRGHGRSTYGANDKFTFDMFAKDTHDLLAAEGISQALWVGWSDGAATTLAGLLDSTISASISKAFVFAGFQSFADTNTTFTDTAIYQTFVTRCATEYAELQPTANFTDFATKVGTLEATLPTWTDADLAKIDGKKVTISGADHDEAVNLAVPEHLNSVITGSKLVMMTGVSHFAPVQDPAQFAQKIEDFIAA</sequence>
<dbReference type="InterPro" id="IPR050471">
    <property type="entry name" value="AB_hydrolase"/>
</dbReference>
<evidence type="ECO:0000313" key="4">
    <source>
        <dbReference type="Proteomes" id="UP000034182"/>
    </source>
</evidence>
<dbReference type="InterPro" id="IPR029058">
    <property type="entry name" value="AB_hydrolase_fold"/>
</dbReference>
<evidence type="ECO:0000313" key="3">
    <source>
        <dbReference type="EMBL" id="KKY25797.1"/>
    </source>
</evidence>
<protein>
    <submittedName>
        <fullName evidence="3">Putative alpha beta hydrolase</fullName>
    </submittedName>
</protein>
<dbReference type="EMBL" id="LAQI01000035">
    <property type="protein sequence ID" value="KKY25797.1"/>
    <property type="molecule type" value="Genomic_DNA"/>
</dbReference>
<gene>
    <name evidence="3" type="ORF">UCDDS831_g01890</name>
</gene>
<keyword evidence="3" id="KW-0378">Hydrolase</keyword>
<reference evidence="3 4" key="1">
    <citation type="submission" date="2015-03" db="EMBL/GenBank/DDBJ databases">
        <authorList>
            <person name="Morales-Cruz A."/>
            <person name="Amrine K.C."/>
            <person name="Cantu D."/>
        </authorList>
    </citation>
    <scope>NUCLEOTIDE SEQUENCE [LARGE SCALE GENOMIC DNA]</scope>
    <source>
        <strain evidence="3">DS831</strain>
    </source>
</reference>
<keyword evidence="1" id="KW-0732">Signal</keyword>
<reference evidence="3 4" key="2">
    <citation type="submission" date="2015-05" db="EMBL/GenBank/DDBJ databases">
        <title>Distinctive expansion of gene families associated with plant cell wall degradation and secondary metabolism in the genomes of grapevine trunk pathogens.</title>
        <authorList>
            <person name="Lawrence D.P."/>
            <person name="Travadon R."/>
            <person name="Rolshausen P.E."/>
            <person name="Baumgartner K."/>
        </authorList>
    </citation>
    <scope>NUCLEOTIDE SEQUENCE [LARGE SCALE GENOMIC DNA]</scope>
    <source>
        <strain evidence="3">DS831</strain>
    </source>
</reference>
<organism evidence="3 4">
    <name type="scientific">Diplodia seriata</name>
    <dbReference type="NCBI Taxonomy" id="420778"/>
    <lineage>
        <taxon>Eukaryota</taxon>
        <taxon>Fungi</taxon>
        <taxon>Dikarya</taxon>
        <taxon>Ascomycota</taxon>
        <taxon>Pezizomycotina</taxon>
        <taxon>Dothideomycetes</taxon>
        <taxon>Dothideomycetes incertae sedis</taxon>
        <taxon>Botryosphaeriales</taxon>
        <taxon>Botryosphaeriaceae</taxon>
        <taxon>Diplodia</taxon>
    </lineage>
</organism>
<proteinExistence type="predicted"/>
<comment type="caution">
    <text evidence="3">The sequence shown here is derived from an EMBL/GenBank/DDBJ whole genome shotgun (WGS) entry which is preliminary data.</text>
</comment>
<evidence type="ECO:0000256" key="1">
    <source>
        <dbReference type="SAM" id="SignalP"/>
    </source>
</evidence>
<dbReference type="PANTHER" id="PTHR43433:SF5">
    <property type="entry name" value="AB HYDROLASE-1 DOMAIN-CONTAINING PROTEIN"/>
    <property type="match status" value="1"/>
</dbReference>
<feature type="domain" description="AB hydrolase-1" evidence="2">
    <location>
        <begin position="70"/>
        <end position="284"/>
    </location>
</feature>
<accession>A0A0G2ESU7</accession>
<dbReference type="SUPFAM" id="SSF53474">
    <property type="entry name" value="alpha/beta-Hydrolases"/>
    <property type="match status" value="1"/>
</dbReference>
<evidence type="ECO:0000259" key="2">
    <source>
        <dbReference type="Pfam" id="PF12697"/>
    </source>
</evidence>
<dbReference type="AlphaFoldDB" id="A0A0G2ESU7"/>
<feature type="chain" id="PRO_5002543637" evidence="1">
    <location>
        <begin position="21"/>
        <end position="292"/>
    </location>
</feature>
<dbReference type="InterPro" id="IPR000073">
    <property type="entry name" value="AB_hydrolase_1"/>
</dbReference>
<dbReference type="PANTHER" id="PTHR43433">
    <property type="entry name" value="HYDROLASE, ALPHA/BETA FOLD FAMILY PROTEIN"/>
    <property type="match status" value="1"/>
</dbReference>
<feature type="signal peptide" evidence="1">
    <location>
        <begin position="1"/>
        <end position="20"/>
    </location>
</feature>
<dbReference type="Gene3D" id="3.40.50.1820">
    <property type="entry name" value="alpha/beta hydrolase"/>
    <property type="match status" value="2"/>
</dbReference>
<dbReference type="Proteomes" id="UP000034182">
    <property type="component" value="Unassembled WGS sequence"/>
</dbReference>